<sequence>MRYLIFIIFIGLSLPLSAQITAPKYSNEYLFIGAGARGLAMGNTQVAIVDDATSGYWNPAGMLQIDSRYSGALMHAQYFGGIANYDYASFVGRVDQRSRFGVSVIRFAVDDIPDTRYLFDNGQVDYSRVTSFSAADYAFIFSYAHKFNLLKDFNFGANAKVLYRNVGIFANAWGFGLDFGLQTEISGWQLGVVGKDITTTFNAWSFNQEALYDIYATTGNTLPNNSLELTLPRLMLGVGRDIMLWKGANETRPLATMLLSAGLDLTFDGPRNTLLQTPVLSGDPHAGVEFAFYEVAFVRGGIGGFQAIKGSTGGDIPEQWVMQPSFGIGVKLKTFTLDYAFSTLSEEVGGLYSHTFSLKADLEASKNKTPRYQKRRAVEFY</sequence>
<gene>
    <name evidence="1" type="ORF">GCM10023331_11680</name>
</gene>
<evidence type="ECO:0000313" key="1">
    <source>
        <dbReference type="EMBL" id="GAA4828313.1"/>
    </source>
</evidence>
<comment type="caution">
    <text evidence="1">The sequence shown here is derived from an EMBL/GenBank/DDBJ whole genome shotgun (WGS) entry which is preliminary data.</text>
</comment>
<dbReference type="RefSeq" id="WP_345370004.1">
    <property type="nucleotide sequence ID" value="NZ_BAABJX010000020.1"/>
</dbReference>
<proteinExistence type="predicted"/>
<evidence type="ECO:0000313" key="2">
    <source>
        <dbReference type="Proteomes" id="UP001500298"/>
    </source>
</evidence>
<protein>
    <submittedName>
        <fullName evidence="1">PorV/PorQ family protein</fullName>
    </submittedName>
</protein>
<organism evidence="1 2">
    <name type="scientific">Algivirga pacifica</name>
    <dbReference type="NCBI Taxonomy" id="1162670"/>
    <lineage>
        <taxon>Bacteria</taxon>
        <taxon>Pseudomonadati</taxon>
        <taxon>Bacteroidota</taxon>
        <taxon>Cytophagia</taxon>
        <taxon>Cytophagales</taxon>
        <taxon>Flammeovirgaceae</taxon>
        <taxon>Algivirga</taxon>
    </lineage>
</organism>
<name>A0ABP9DA01_9BACT</name>
<accession>A0ABP9DA01</accession>
<dbReference type="Gene3D" id="2.40.160.60">
    <property type="entry name" value="Outer membrane protein transport protein (OMPP1/FadL/TodX)"/>
    <property type="match status" value="1"/>
</dbReference>
<dbReference type="Proteomes" id="UP001500298">
    <property type="component" value="Unassembled WGS sequence"/>
</dbReference>
<keyword evidence="2" id="KW-1185">Reference proteome</keyword>
<dbReference type="EMBL" id="BAABJX010000020">
    <property type="protein sequence ID" value="GAA4828313.1"/>
    <property type="molecule type" value="Genomic_DNA"/>
</dbReference>
<reference evidence="2" key="1">
    <citation type="journal article" date="2019" name="Int. J. Syst. Evol. Microbiol.">
        <title>The Global Catalogue of Microorganisms (GCM) 10K type strain sequencing project: providing services to taxonomists for standard genome sequencing and annotation.</title>
        <authorList>
            <consortium name="The Broad Institute Genomics Platform"/>
            <consortium name="The Broad Institute Genome Sequencing Center for Infectious Disease"/>
            <person name="Wu L."/>
            <person name="Ma J."/>
        </authorList>
    </citation>
    <scope>NUCLEOTIDE SEQUENCE [LARGE SCALE GENOMIC DNA]</scope>
    <source>
        <strain evidence="2">JCM 18326</strain>
    </source>
</reference>